<reference evidence="1" key="1">
    <citation type="submission" date="2020-06" db="EMBL/GenBank/DDBJ databases">
        <authorList>
            <person name="Link T."/>
            <person name="Ehrmann M."/>
        </authorList>
    </citation>
    <scope>NUCLEOTIDE SEQUENCE</scope>
    <source>
        <strain evidence="1">TMW 2.2257</strain>
    </source>
</reference>
<dbReference type="InterPro" id="IPR018743">
    <property type="entry name" value="DUF2292"/>
</dbReference>
<dbReference type="EMBL" id="JACACB010000028">
    <property type="protein sequence ID" value="MCO8298653.1"/>
    <property type="molecule type" value="Genomic_DNA"/>
</dbReference>
<reference evidence="1" key="2">
    <citation type="journal article" date="2021" name="BMC Microbiol.">
        <title>The diversity among the species Tetragenococcus halophilus including new isolates from a lupine seed fermentation.</title>
        <authorList>
            <person name="Link T."/>
            <person name="Vogel R.F."/>
            <person name="Ehrmann M.A."/>
        </authorList>
    </citation>
    <scope>NUCLEOTIDE SEQUENCE</scope>
    <source>
        <strain evidence="1">TMW 2.2257</strain>
    </source>
</reference>
<dbReference type="Pfam" id="PF10055">
    <property type="entry name" value="DUF2292"/>
    <property type="match status" value="1"/>
</dbReference>
<evidence type="ECO:0000313" key="2">
    <source>
        <dbReference type="Proteomes" id="UP001057280"/>
    </source>
</evidence>
<protein>
    <submittedName>
        <fullName evidence="1">DUF2292 domain-containing protein</fullName>
    </submittedName>
</protein>
<sequence length="48" mass="5495">MDVIKIKSDKKQTQEITVPEFGSVHFVIQDGKVYKVETTESTILNKNK</sequence>
<name>A0AB35HR55_TETHA</name>
<dbReference type="AlphaFoldDB" id="A0AB35HR55"/>
<accession>A0AB35HR55</accession>
<comment type="caution">
    <text evidence="1">The sequence shown here is derived from an EMBL/GenBank/DDBJ whole genome shotgun (WGS) entry which is preliminary data.</text>
</comment>
<dbReference type="Proteomes" id="UP001057280">
    <property type="component" value="Unassembled WGS sequence"/>
</dbReference>
<organism evidence="1 2">
    <name type="scientific">Tetragenococcus halophilus</name>
    <name type="common">Pediococcus halophilus</name>
    <dbReference type="NCBI Taxonomy" id="51669"/>
    <lineage>
        <taxon>Bacteria</taxon>
        <taxon>Bacillati</taxon>
        <taxon>Bacillota</taxon>
        <taxon>Bacilli</taxon>
        <taxon>Lactobacillales</taxon>
        <taxon>Enterococcaceae</taxon>
        <taxon>Tetragenococcus</taxon>
    </lineage>
</organism>
<evidence type="ECO:0000313" key="1">
    <source>
        <dbReference type="EMBL" id="MCO8298653.1"/>
    </source>
</evidence>
<gene>
    <name evidence="1" type="ORF">HXW75_09230</name>
</gene>
<proteinExistence type="predicted"/>